<reference evidence="1 2" key="1">
    <citation type="submission" date="2021-04" db="EMBL/GenBank/DDBJ databases">
        <title>Genomics, taxonomy and metabolism of representatives of sulfur bacteria of the genus Thiothrix: Thiothrix fructosivorans QT, Thiothrix unzii A1T and three new species, Thiothrix subterranea sp. nov., Thiothrix litoralis sp. nov. and 'Candidatus Thiothrix anitrata' sp. nov.</title>
        <authorList>
            <person name="Ravin N.V."/>
            <person name="Smolyakov D."/>
            <person name="Rudenko T.S."/>
            <person name="Mardanov A.V."/>
            <person name="Beletsky A.V."/>
            <person name="Markov N.D."/>
            <person name="Fomenkov A.I."/>
            <person name="Roberts R.J."/>
            <person name="Karnachuk O.V."/>
            <person name="Novikov A."/>
            <person name="Grabovich M.Y."/>
        </authorList>
    </citation>
    <scope>NUCLEOTIDE SEQUENCE [LARGE SCALE GENOMIC DNA]</scope>
    <source>
        <strain evidence="1 2">A52</strain>
    </source>
</reference>
<dbReference type="RefSeq" id="WP_210230188.1">
    <property type="nucleotide sequence ID" value="NZ_CP072800.1"/>
</dbReference>
<accession>A0ABX7X8N6</accession>
<name>A0ABX7X8N6_9GAMM</name>
<dbReference type="EMBL" id="CP072800">
    <property type="protein sequence ID" value="QTR51595.1"/>
    <property type="molecule type" value="Genomic_DNA"/>
</dbReference>
<evidence type="ECO:0000313" key="1">
    <source>
        <dbReference type="EMBL" id="QTR51595.1"/>
    </source>
</evidence>
<organism evidence="1 2">
    <name type="scientific">Candidatus Thiothrix anitrata</name>
    <dbReference type="NCBI Taxonomy" id="2823902"/>
    <lineage>
        <taxon>Bacteria</taxon>
        <taxon>Pseudomonadati</taxon>
        <taxon>Pseudomonadota</taxon>
        <taxon>Gammaproteobacteria</taxon>
        <taxon>Thiotrichales</taxon>
        <taxon>Thiotrichaceae</taxon>
        <taxon>Thiothrix</taxon>
    </lineage>
</organism>
<protein>
    <submittedName>
        <fullName evidence="1">Uncharacterized protein</fullName>
    </submittedName>
</protein>
<sequence>MMEHTEFGNMDGLIALGQAVSSIADEFRPQGAYPVLGAEGSEFFVEIASGPMPTRTTHWTIYIAFGDTISHDSSIDDGGFVFTRIQYPPCFGSEIILRLSDTEAFVRLPDGAWLVALLVLLRVALGKGVEATHPLDGHGDVLLGWDQALETVIGGI</sequence>
<keyword evidence="2" id="KW-1185">Reference proteome</keyword>
<proteinExistence type="predicted"/>
<gene>
    <name evidence="1" type="ORF">J8380_08660</name>
</gene>
<evidence type="ECO:0000313" key="2">
    <source>
        <dbReference type="Proteomes" id="UP000672027"/>
    </source>
</evidence>
<dbReference type="Proteomes" id="UP000672027">
    <property type="component" value="Chromosome"/>
</dbReference>